<dbReference type="InterPro" id="IPR027417">
    <property type="entry name" value="P-loop_NTPase"/>
</dbReference>
<dbReference type="PANTHER" id="PTHR22674:SF6">
    <property type="entry name" value="NTPASE KAP FAMILY P-LOOP DOMAIN-CONTAINING PROTEIN 1"/>
    <property type="match status" value="1"/>
</dbReference>
<dbReference type="AlphaFoldDB" id="A0AAJ1F5Z7"/>
<dbReference type="SUPFAM" id="SSF52540">
    <property type="entry name" value="P-loop containing nucleoside triphosphate hydrolases"/>
    <property type="match status" value="1"/>
</dbReference>
<proteinExistence type="predicted"/>
<evidence type="ECO:0000259" key="1">
    <source>
        <dbReference type="Pfam" id="PF07693"/>
    </source>
</evidence>
<dbReference type="InterPro" id="IPR052754">
    <property type="entry name" value="NTPase_KAP_P-loop"/>
</dbReference>
<gene>
    <name evidence="2" type="ORF">NBH21_01785</name>
</gene>
<protein>
    <submittedName>
        <fullName evidence="2">KAP family NTPase</fullName>
    </submittedName>
</protein>
<dbReference type="EMBL" id="JAMXLX010000001">
    <property type="protein sequence ID" value="MCO5955489.1"/>
    <property type="molecule type" value="Genomic_DNA"/>
</dbReference>
<feature type="domain" description="KAP NTPase" evidence="1">
    <location>
        <begin position="26"/>
        <end position="253"/>
    </location>
</feature>
<comment type="caution">
    <text evidence="2">The sequence shown here is derived from an EMBL/GenBank/DDBJ whole genome shotgun (WGS) entry which is preliminary data.</text>
</comment>
<organism evidence="2 3">
    <name type="scientific">Ciceribacter sichuanensis</name>
    <dbReference type="NCBI Taxonomy" id="2949647"/>
    <lineage>
        <taxon>Bacteria</taxon>
        <taxon>Pseudomonadati</taxon>
        <taxon>Pseudomonadota</taxon>
        <taxon>Alphaproteobacteria</taxon>
        <taxon>Hyphomicrobiales</taxon>
        <taxon>Rhizobiaceae</taxon>
        <taxon>Ciceribacter</taxon>
    </lineage>
</organism>
<dbReference type="RefSeq" id="WP_250912245.1">
    <property type="nucleotide sequence ID" value="NZ_JAMXLX010000001.1"/>
</dbReference>
<dbReference type="Proteomes" id="UP001155380">
    <property type="component" value="Unassembled WGS sequence"/>
</dbReference>
<accession>A0AAJ1F5Z7</accession>
<dbReference type="Pfam" id="PF07693">
    <property type="entry name" value="KAP_NTPase"/>
    <property type="match status" value="1"/>
</dbReference>
<dbReference type="InterPro" id="IPR011646">
    <property type="entry name" value="KAP_P-loop"/>
</dbReference>
<evidence type="ECO:0000313" key="3">
    <source>
        <dbReference type="Proteomes" id="UP001155380"/>
    </source>
</evidence>
<sequence>MSESKRSYFNDSPIEAADDDRYGVTGFAESIAKSITRMQNPVGTTIALNGPWGSGKSSIVNLIRTSLAQSGNDRLVVSDFKCWWYRGEEALALAFLQSLNGTLRTSLGDKVKDLIPSITQRLLQAGPTIGAAVTLASGAPLTALFTGGSKFVSTFFPQGETLEKTFQKLAKILADEDRRFLVVIDDIDRLSPEEAIAIFRLVKSVGRLPNVMYLLVFDRDLAEKAVQERFPSEGPHFLEKIVQAGFEVPAPSKQT</sequence>
<evidence type="ECO:0000313" key="2">
    <source>
        <dbReference type="EMBL" id="MCO5955489.1"/>
    </source>
</evidence>
<dbReference type="PANTHER" id="PTHR22674">
    <property type="entry name" value="NTPASE, KAP FAMILY P-LOOP DOMAIN-CONTAINING 1"/>
    <property type="match status" value="1"/>
</dbReference>
<reference evidence="2" key="1">
    <citation type="submission" date="2022-06" db="EMBL/GenBank/DDBJ databases">
        <authorList>
            <person name="Sun Q."/>
        </authorList>
    </citation>
    <scope>NUCLEOTIDE SEQUENCE</scope>
    <source>
        <strain evidence="2">S101</strain>
    </source>
</reference>
<name>A0AAJ1F5Z7_9HYPH</name>
<dbReference type="Gene3D" id="3.40.50.300">
    <property type="entry name" value="P-loop containing nucleotide triphosphate hydrolases"/>
    <property type="match status" value="1"/>
</dbReference>